<dbReference type="InterPro" id="IPR029045">
    <property type="entry name" value="ClpP/crotonase-like_dom_sf"/>
</dbReference>
<evidence type="ECO:0000256" key="3">
    <source>
        <dbReference type="ARBA" id="ARBA00022801"/>
    </source>
</evidence>
<dbReference type="GO" id="GO:0004175">
    <property type="term" value="F:endopeptidase activity"/>
    <property type="evidence" value="ECO:0007669"/>
    <property type="project" value="TreeGrafter"/>
</dbReference>
<dbReference type="AlphaFoldDB" id="A0A7W1WW51"/>
<evidence type="ECO:0000259" key="9">
    <source>
        <dbReference type="PROSITE" id="PS50106"/>
    </source>
</evidence>
<keyword evidence="3 5" id="KW-0378">Hydrolase</keyword>
<dbReference type="PROSITE" id="PS50106">
    <property type="entry name" value="PDZ"/>
    <property type="match status" value="1"/>
</dbReference>
<feature type="chain" id="PRO_5031171005" evidence="8">
    <location>
        <begin position="27"/>
        <end position="698"/>
    </location>
</feature>
<evidence type="ECO:0000256" key="2">
    <source>
        <dbReference type="ARBA" id="ARBA00022670"/>
    </source>
</evidence>
<dbReference type="Pfam" id="PF11818">
    <property type="entry name" value="DUF3340"/>
    <property type="match status" value="1"/>
</dbReference>
<dbReference type="InterPro" id="IPR036034">
    <property type="entry name" value="PDZ_sf"/>
</dbReference>
<evidence type="ECO:0000313" key="11">
    <source>
        <dbReference type="Proteomes" id="UP000538931"/>
    </source>
</evidence>
<organism evidence="10 11">
    <name type="scientific">Marinobacterium marinum</name>
    <dbReference type="NCBI Taxonomy" id="2756129"/>
    <lineage>
        <taxon>Bacteria</taxon>
        <taxon>Pseudomonadati</taxon>
        <taxon>Pseudomonadota</taxon>
        <taxon>Gammaproteobacteria</taxon>
        <taxon>Oceanospirillales</taxon>
        <taxon>Oceanospirillaceae</taxon>
        <taxon>Marinobacterium</taxon>
    </lineage>
</organism>
<evidence type="ECO:0000256" key="6">
    <source>
        <dbReference type="SAM" id="Coils"/>
    </source>
</evidence>
<feature type="region of interest" description="Disordered" evidence="7">
    <location>
        <begin position="636"/>
        <end position="657"/>
    </location>
</feature>
<evidence type="ECO:0000313" key="10">
    <source>
        <dbReference type="EMBL" id="MBA4501248.1"/>
    </source>
</evidence>
<dbReference type="GO" id="GO:0030288">
    <property type="term" value="C:outer membrane-bounded periplasmic space"/>
    <property type="evidence" value="ECO:0007669"/>
    <property type="project" value="TreeGrafter"/>
</dbReference>
<protein>
    <submittedName>
        <fullName evidence="10">Carboxy terminal-processing peptidase</fullName>
    </submittedName>
</protein>
<reference evidence="10 11" key="1">
    <citation type="submission" date="2020-07" db="EMBL/GenBank/DDBJ databases">
        <title>Bacterium isolated from marien macroalgae.</title>
        <authorList>
            <person name="Zhu K."/>
            <person name="Lu D."/>
            <person name="Du Z."/>
        </authorList>
    </citation>
    <scope>NUCLEOTIDE SEQUENCE [LARGE SCALE GENOMIC DNA]</scope>
    <source>
        <strain evidence="10 11">3-1745</strain>
    </source>
</reference>
<dbReference type="SUPFAM" id="SSF50156">
    <property type="entry name" value="PDZ domain-like"/>
    <property type="match status" value="1"/>
</dbReference>
<comment type="caution">
    <text evidence="10">The sequence shown here is derived from an EMBL/GenBank/DDBJ whole genome shotgun (WGS) entry which is preliminary data.</text>
</comment>
<dbReference type="EMBL" id="JACEMT010000033">
    <property type="protein sequence ID" value="MBA4501248.1"/>
    <property type="molecule type" value="Genomic_DNA"/>
</dbReference>
<dbReference type="InterPro" id="IPR020992">
    <property type="entry name" value="Tail_Prtase_C"/>
</dbReference>
<feature type="coiled-coil region" evidence="6">
    <location>
        <begin position="600"/>
        <end position="627"/>
    </location>
</feature>
<dbReference type="RefSeq" id="WP_181736904.1">
    <property type="nucleotide sequence ID" value="NZ_JACEMT010000033.1"/>
</dbReference>
<evidence type="ECO:0000256" key="4">
    <source>
        <dbReference type="ARBA" id="ARBA00022825"/>
    </source>
</evidence>
<dbReference type="Pfam" id="PF17804">
    <property type="entry name" value="TSP_NTD"/>
    <property type="match status" value="1"/>
</dbReference>
<dbReference type="InterPro" id="IPR004447">
    <property type="entry name" value="Peptidase_S41A"/>
</dbReference>
<evidence type="ECO:0000256" key="8">
    <source>
        <dbReference type="SAM" id="SignalP"/>
    </source>
</evidence>
<dbReference type="GO" id="GO:0007165">
    <property type="term" value="P:signal transduction"/>
    <property type="evidence" value="ECO:0007669"/>
    <property type="project" value="TreeGrafter"/>
</dbReference>
<feature type="domain" description="PDZ" evidence="9">
    <location>
        <begin position="232"/>
        <end position="303"/>
    </location>
</feature>
<dbReference type="Gene3D" id="3.30.750.44">
    <property type="match status" value="1"/>
</dbReference>
<dbReference type="InterPro" id="IPR001478">
    <property type="entry name" value="PDZ"/>
</dbReference>
<dbReference type="PANTHER" id="PTHR32060:SF22">
    <property type="entry name" value="CARBOXYL-TERMINAL-PROCESSING PEPTIDASE 3, CHLOROPLASTIC"/>
    <property type="match status" value="1"/>
</dbReference>
<dbReference type="SMART" id="SM00245">
    <property type="entry name" value="TSPc"/>
    <property type="match status" value="1"/>
</dbReference>
<name>A0A7W1WW51_9GAMM</name>
<dbReference type="Gene3D" id="3.90.226.10">
    <property type="entry name" value="2-enoyl-CoA Hydratase, Chain A, domain 1"/>
    <property type="match status" value="1"/>
</dbReference>
<keyword evidence="2 5" id="KW-0645">Protease</keyword>
<dbReference type="Proteomes" id="UP000538931">
    <property type="component" value="Unassembled WGS sequence"/>
</dbReference>
<evidence type="ECO:0000256" key="5">
    <source>
        <dbReference type="RuleBase" id="RU004404"/>
    </source>
</evidence>
<dbReference type="NCBIfam" id="TIGR00225">
    <property type="entry name" value="prc"/>
    <property type="match status" value="1"/>
</dbReference>
<dbReference type="SUPFAM" id="SSF52096">
    <property type="entry name" value="ClpP/crotonase"/>
    <property type="match status" value="1"/>
</dbReference>
<dbReference type="CDD" id="cd06782">
    <property type="entry name" value="cpPDZ_CPP-like"/>
    <property type="match status" value="1"/>
</dbReference>
<evidence type="ECO:0000256" key="1">
    <source>
        <dbReference type="ARBA" id="ARBA00009179"/>
    </source>
</evidence>
<keyword evidence="11" id="KW-1185">Reference proteome</keyword>
<dbReference type="SMART" id="SM00228">
    <property type="entry name" value="PDZ"/>
    <property type="match status" value="1"/>
</dbReference>
<dbReference type="Pfam" id="PF03572">
    <property type="entry name" value="Peptidase_S41"/>
    <property type="match status" value="1"/>
</dbReference>
<dbReference type="GO" id="GO:0006508">
    <property type="term" value="P:proteolysis"/>
    <property type="evidence" value="ECO:0007669"/>
    <property type="project" value="UniProtKB-KW"/>
</dbReference>
<dbReference type="Gene3D" id="2.30.42.10">
    <property type="match status" value="1"/>
</dbReference>
<feature type="signal peptide" evidence="8">
    <location>
        <begin position="1"/>
        <end position="26"/>
    </location>
</feature>
<keyword evidence="6" id="KW-0175">Coiled coil</keyword>
<keyword evidence="4 5" id="KW-0720">Serine protease</keyword>
<evidence type="ECO:0000256" key="7">
    <source>
        <dbReference type="SAM" id="MobiDB-lite"/>
    </source>
</evidence>
<accession>A0A7W1WW51</accession>
<dbReference type="GO" id="GO:0008236">
    <property type="term" value="F:serine-type peptidase activity"/>
    <property type="evidence" value="ECO:0007669"/>
    <property type="project" value="UniProtKB-KW"/>
</dbReference>
<dbReference type="InterPro" id="IPR040573">
    <property type="entry name" value="TSP_N"/>
</dbReference>
<dbReference type="InterPro" id="IPR005151">
    <property type="entry name" value="Tail-specific_protease"/>
</dbReference>
<keyword evidence="8" id="KW-0732">Signal</keyword>
<proteinExistence type="inferred from homology"/>
<dbReference type="FunFam" id="3.90.226.10:FF:000090">
    <property type="entry name" value="Tail-specific protease"/>
    <property type="match status" value="1"/>
</dbReference>
<dbReference type="PANTHER" id="PTHR32060">
    <property type="entry name" value="TAIL-SPECIFIC PROTEASE"/>
    <property type="match status" value="1"/>
</dbReference>
<dbReference type="Pfam" id="PF00595">
    <property type="entry name" value="PDZ"/>
    <property type="match status" value="1"/>
</dbReference>
<sequence length="698" mass="77925">MTKRFAQPFIAALALTLSLGASSVSATLAPAPVHSQTLLDVVTALQQGHYNQVTFDDRLSSAVLDQYLSILDPERSYFYADDITEFEAFRSQLDDDILAGKSNAAFVIFNRYQERRSERIDYILTQLQHAEWDFTRDESLPTSRSEAPWPDGTAEMNDIWRKRLKSAVLSLKLADKTTDEARDILLKRYKNQKQRIEQAKNDDVFESFVNALTHEFDPHTQYFSPQGSENFEINMSLSLEGIGAVLQAENDQTKVVRLVPAGPADKSGQIKPADIIIGVGQGEDGEIEDVVGMRLDDVVGKIRGPKGTIVRLEIIPADAVDRQKRKIIKIERNKVKLEEQAARKRVLELTRDGKPYRLGVIEVPTFYIDFAALQSGDPNYKSTTRDVEKLINELRAEDIDGLVMDLRNNGGGSLREANELIGLFIQRGPTVQIRDATGRVDILGDFNPKVAWDGPLAVIVNRLSASASEIFAGAIQDYSRGIIVGNRTFGKGTVQTLQPIDHGQVKLTHAKFYRISGDSTQHRGVEPDISFPSLYSTEDIGESALDKALPWDQVRPVRHGRFPSLSPFMQQLIERHQKRTEQDPDFVFMRKQVAHLAEQKDASTLTLNETKLRAEQAKNEAWMLQAENERRAGLGLPPISQLSEADDNLPTDEQGRPINPEAEAILAESGEILLDLINLSISHTASNLPRRNSALPAE</sequence>
<comment type="similarity">
    <text evidence="1 5">Belongs to the peptidase S41A family.</text>
</comment>
<dbReference type="CDD" id="cd07560">
    <property type="entry name" value="Peptidase_S41_CPP"/>
    <property type="match status" value="1"/>
</dbReference>
<gene>
    <name evidence="10" type="ORF">H1S06_02560</name>
</gene>